<dbReference type="Pfam" id="PF00561">
    <property type="entry name" value="Abhydrolase_1"/>
    <property type="match status" value="1"/>
</dbReference>
<dbReference type="RefSeq" id="WP_179487205.1">
    <property type="nucleotide sequence ID" value="NZ_JACCCW010000001.1"/>
</dbReference>
<evidence type="ECO:0000313" key="3">
    <source>
        <dbReference type="Proteomes" id="UP000589520"/>
    </source>
</evidence>
<proteinExistence type="predicted"/>
<evidence type="ECO:0000313" key="2">
    <source>
        <dbReference type="EMBL" id="NYF78077.1"/>
    </source>
</evidence>
<dbReference type="InterPro" id="IPR000073">
    <property type="entry name" value="AB_hydrolase_1"/>
</dbReference>
<protein>
    <submittedName>
        <fullName evidence="2">Pimeloyl-ACP methyl ester carboxylesterase</fullName>
    </submittedName>
</protein>
<keyword evidence="3" id="KW-1185">Reference proteome</keyword>
<dbReference type="PANTHER" id="PTHR43689">
    <property type="entry name" value="HYDROLASE"/>
    <property type="match status" value="1"/>
</dbReference>
<gene>
    <name evidence="2" type="ORF">HDF17_000364</name>
</gene>
<dbReference type="EMBL" id="JACCCW010000001">
    <property type="protein sequence ID" value="NYF78077.1"/>
    <property type="molecule type" value="Genomic_DNA"/>
</dbReference>
<evidence type="ECO:0000259" key="1">
    <source>
        <dbReference type="Pfam" id="PF00561"/>
    </source>
</evidence>
<feature type="domain" description="AB hydrolase-1" evidence="1">
    <location>
        <begin position="11"/>
        <end position="242"/>
    </location>
</feature>
<dbReference type="PRINTS" id="PR00111">
    <property type="entry name" value="ABHYDROLASE"/>
</dbReference>
<dbReference type="SUPFAM" id="SSF53474">
    <property type="entry name" value="alpha/beta-Hydrolases"/>
    <property type="match status" value="1"/>
</dbReference>
<comment type="caution">
    <text evidence="2">The sequence shown here is derived from an EMBL/GenBank/DDBJ whole genome shotgun (WGS) entry which is preliminary data.</text>
</comment>
<accession>A0A7Y9PE13</accession>
<name>A0A7Y9PE13_9BACT</name>
<dbReference type="PANTHER" id="PTHR43689:SF8">
    <property type="entry name" value="ALPHA_BETA-HYDROLASES SUPERFAMILY PROTEIN"/>
    <property type="match status" value="1"/>
</dbReference>
<dbReference type="InterPro" id="IPR029058">
    <property type="entry name" value="AB_hydrolase_fold"/>
</dbReference>
<dbReference type="Gene3D" id="3.40.50.1820">
    <property type="entry name" value="alpha/beta hydrolase"/>
    <property type="match status" value="1"/>
</dbReference>
<reference evidence="2 3" key="1">
    <citation type="submission" date="2020-07" db="EMBL/GenBank/DDBJ databases">
        <title>Genomic Encyclopedia of Type Strains, Phase IV (KMG-V): Genome sequencing to study the core and pangenomes of soil and plant-associated prokaryotes.</title>
        <authorList>
            <person name="Whitman W."/>
        </authorList>
    </citation>
    <scope>NUCLEOTIDE SEQUENCE [LARGE SCALE GENOMIC DNA]</scope>
    <source>
        <strain evidence="2 3">X4EP2</strain>
    </source>
</reference>
<dbReference type="Proteomes" id="UP000589520">
    <property type="component" value="Unassembled WGS sequence"/>
</dbReference>
<organism evidence="2 3">
    <name type="scientific">Granulicella arctica</name>
    <dbReference type="NCBI Taxonomy" id="940613"/>
    <lineage>
        <taxon>Bacteria</taxon>
        <taxon>Pseudomonadati</taxon>
        <taxon>Acidobacteriota</taxon>
        <taxon>Terriglobia</taxon>
        <taxon>Terriglobales</taxon>
        <taxon>Acidobacteriaceae</taxon>
        <taxon>Granulicella</taxon>
    </lineage>
</organism>
<sequence length="269" mass="30614">MHVECCGSGDPILFIHGMPTNGRLWRAVTDELRERYTCFTIDLPGLGKSPKEQYGPHYFQRLASQIDALRIENKIEKWHVVGHDAGSAITVHYAHYFQQHLDCMALLSPAFFPELRPYYLIEPLRKRILGELLAPLICVAFWQIAMHRALEVSKTDREVFNDFYKPFSGITGPWKFMQVLRWGKPEEMLAQVPEFLHELLIPTLIFHGSEDPAIPETFARRASSLIPNSRMMILDSGHFIPLSQPRSVAASLAALFESRSAQVTGLPIT</sequence>
<dbReference type="AlphaFoldDB" id="A0A7Y9PE13"/>